<evidence type="ECO:0000256" key="7">
    <source>
        <dbReference type="PROSITE-ProRule" id="PRU01016"/>
    </source>
</evidence>
<feature type="active site" evidence="7">
    <location>
        <position position="107"/>
    </location>
</feature>
<keyword evidence="9" id="KW-0812">Transmembrane</keyword>
<dbReference type="PANTHER" id="PTHR10629:SF52">
    <property type="entry name" value="DNA (CYTOSINE-5)-METHYLTRANSFERASE 1"/>
    <property type="match status" value="1"/>
</dbReference>
<dbReference type="InterPro" id="IPR001525">
    <property type="entry name" value="C5_MeTfrase"/>
</dbReference>
<dbReference type="Gene3D" id="3.90.120.10">
    <property type="entry name" value="DNA Methylase, subunit A, domain 2"/>
    <property type="match status" value="1"/>
</dbReference>
<gene>
    <name evidence="10" type="ORF">SMD31_12040</name>
</gene>
<dbReference type="NCBIfam" id="TIGR00675">
    <property type="entry name" value="dcm"/>
    <property type="match status" value="1"/>
</dbReference>
<dbReference type="PANTHER" id="PTHR10629">
    <property type="entry name" value="CYTOSINE-SPECIFIC METHYLTRANSFERASE"/>
    <property type="match status" value="1"/>
</dbReference>
<name>A0ABU5DZF8_9PROT</name>
<feature type="transmembrane region" description="Helical" evidence="9">
    <location>
        <begin position="20"/>
        <end position="38"/>
    </location>
</feature>
<keyword evidence="2 7" id="KW-0489">Methyltransferase</keyword>
<dbReference type="PROSITE" id="PS51679">
    <property type="entry name" value="SAM_MT_C5"/>
    <property type="match status" value="1"/>
</dbReference>
<evidence type="ECO:0000256" key="2">
    <source>
        <dbReference type="ARBA" id="ARBA00022603"/>
    </source>
</evidence>
<evidence type="ECO:0000256" key="1">
    <source>
        <dbReference type="ARBA" id="ARBA00011975"/>
    </source>
</evidence>
<dbReference type="EC" id="2.1.1.37" evidence="1"/>
<dbReference type="Proteomes" id="UP001271769">
    <property type="component" value="Unassembled WGS sequence"/>
</dbReference>
<evidence type="ECO:0000256" key="9">
    <source>
        <dbReference type="SAM" id="Phobius"/>
    </source>
</evidence>
<evidence type="ECO:0000256" key="3">
    <source>
        <dbReference type="ARBA" id="ARBA00022679"/>
    </source>
</evidence>
<dbReference type="EMBL" id="JAXCLX010000002">
    <property type="protein sequence ID" value="MDY0872664.1"/>
    <property type="molecule type" value="Genomic_DNA"/>
</dbReference>
<evidence type="ECO:0000256" key="5">
    <source>
        <dbReference type="ARBA" id="ARBA00022747"/>
    </source>
</evidence>
<accession>A0ABU5DZF8</accession>
<keyword evidence="4 7" id="KW-0949">S-adenosyl-L-methionine</keyword>
<keyword evidence="5" id="KW-0680">Restriction system</keyword>
<dbReference type="InterPro" id="IPR031303">
    <property type="entry name" value="C5_meth_CS"/>
</dbReference>
<dbReference type="Pfam" id="PF00145">
    <property type="entry name" value="DNA_methylase"/>
    <property type="match status" value="1"/>
</dbReference>
<keyword evidence="9" id="KW-1133">Transmembrane helix</keyword>
<organism evidence="10 11">
    <name type="scientific">Dongia rigui</name>
    <dbReference type="NCBI Taxonomy" id="940149"/>
    <lineage>
        <taxon>Bacteria</taxon>
        <taxon>Pseudomonadati</taxon>
        <taxon>Pseudomonadota</taxon>
        <taxon>Alphaproteobacteria</taxon>
        <taxon>Rhodospirillales</taxon>
        <taxon>Dongiaceae</taxon>
        <taxon>Dongia</taxon>
    </lineage>
</organism>
<dbReference type="SUPFAM" id="SSF53335">
    <property type="entry name" value="S-adenosyl-L-methionine-dependent methyltransferases"/>
    <property type="match status" value="1"/>
</dbReference>
<dbReference type="PRINTS" id="PR00105">
    <property type="entry name" value="C5METTRFRASE"/>
</dbReference>
<keyword evidence="3 7" id="KW-0808">Transferase</keyword>
<dbReference type="InterPro" id="IPR050390">
    <property type="entry name" value="C5-Methyltransferase"/>
</dbReference>
<dbReference type="InterPro" id="IPR029063">
    <property type="entry name" value="SAM-dependent_MTases_sf"/>
</dbReference>
<comment type="caution">
    <text evidence="10">The sequence shown here is derived from an EMBL/GenBank/DDBJ whole genome shotgun (WGS) entry which is preliminary data.</text>
</comment>
<reference evidence="10 11" key="1">
    <citation type="journal article" date="2013" name="Antonie Van Leeuwenhoek">
        <title>Dongia rigui sp. nov., isolated from freshwater of a large wetland in Korea.</title>
        <authorList>
            <person name="Baik K.S."/>
            <person name="Hwang Y.M."/>
            <person name="Choi J.S."/>
            <person name="Kwon J."/>
            <person name="Seong C.N."/>
        </authorList>
    </citation>
    <scope>NUCLEOTIDE SEQUENCE [LARGE SCALE GENOMIC DNA]</scope>
    <source>
        <strain evidence="10 11">04SU4-P</strain>
    </source>
</reference>
<evidence type="ECO:0000256" key="4">
    <source>
        <dbReference type="ARBA" id="ARBA00022691"/>
    </source>
</evidence>
<evidence type="ECO:0000313" key="11">
    <source>
        <dbReference type="Proteomes" id="UP001271769"/>
    </source>
</evidence>
<comment type="similarity">
    <text evidence="7 8">Belongs to the class I-like SAM-binding methyltransferase superfamily. C5-methyltransferase family.</text>
</comment>
<keyword evidence="11" id="KW-1185">Reference proteome</keyword>
<proteinExistence type="inferred from homology"/>
<keyword evidence="9" id="KW-0472">Membrane</keyword>
<sequence>MDTIKKKLKRLRAGNPPRFMDLFAGCGGITLGFVTAGFELVASVDSDPWAAESHGANFAHISYGSRQQGHFKARDIMIETPSSIFRDLGIDGAADDQVDVLVGGPPCQAFARVGRAKLRHEAHRRDEDDADVAFLVDGRVNLWRRYLHYVRKTKPLALLMENVPDILNHGGKNVADTVSEHLRKEGYRVRYTLLNASWFGVPQIRERMFLVGVHRDLDEDVLFPAPTHHTPLPPGYEGTRATARKLISEAIGLPFASEQSHRWIDDPSEGSALPATTAEQALADLPPIHALELLEAGKLSRGRKDPSEPVTYLSVKPTTKWSRLMREWPGFGASGHTTGHVIRYLPRDYKIFRMMEEGWEYPQIWRFVEAKREQLMNGRWRAGVNGFSNSQDAKEFARQWTLPYDPGKFPNKWWKLYRDRPVRTLMAHLGKDSYSHIHFDSEQARTISVREAARLQSFPDGFSLKGSMNPALKQIGNAVPPLVAYAIAMAMRTMLGCRHLPDIRSDVLGVDRRLLHTTTGKEDK</sequence>
<evidence type="ECO:0000313" key="10">
    <source>
        <dbReference type="EMBL" id="MDY0872664.1"/>
    </source>
</evidence>
<dbReference type="Gene3D" id="3.40.50.150">
    <property type="entry name" value="Vaccinia Virus protein VP39"/>
    <property type="match status" value="1"/>
</dbReference>
<protein>
    <recommendedName>
        <fullName evidence="1">DNA (cytosine-5-)-methyltransferase</fullName>
        <ecNumber evidence="1">2.1.1.37</ecNumber>
    </recommendedName>
</protein>
<dbReference type="GO" id="GO:0003886">
    <property type="term" value="F:DNA (cytosine-5-)-methyltransferase activity"/>
    <property type="evidence" value="ECO:0007669"/>
    <property type="project" value="UniProtKB-EC"/>
</dbReference>
<dbReference type="GO" id="GO:0032259">
    <property type="term" value="P:methylation"/>
    <property type="evidence" value="ECO:0007669"/>
    <property type="project" value="UniProtKB-KW"/>
</dbReference>
<dbReference type="RefSeq" id="WP_320501138.1">
    <property type="nucleotide sequence ID" value="NZ_JAXCLX010000002.1"/>
</dbReference>
<comment type="catalytic activity">
    <reaction evidence="6">
        <text>a 2'-deoxycytidine in DNA + S-adenosyl-L-methionine = a 5-methyl-2'-deoxycytidine in DNA + S-adenosyl-L-homocysteine + H(+)</text>
        <dbReference type="Rhea" id="RHEA:13681"/>
        <dbReference type="Rhea" id="RHEA-COMP:11369"/>
        <dbReference type="Rhea" id="RHEA-COMP:11370"/>
        <dbReference type="ChEBI" id="CHEBI:15378"/>
        <dbReference type="ChEBI" id="CHEBI:57856"/>
        <dbReference type="ChEBI" id="CHEBI:59789"/>
        <dbReference type="ChEBI" id="CHEBI:85452"/>
        <dbReference type="ChEBI" id="CHEBI:85454"/>
        <dbReference type="EC" id="2.1.1.37"/>
    </reaction>
</comment>
<dbReference type="PROSITE" id="PS00095">
    <property type="entry name" value="C5_MTASE_2"/>
    <property type="match status" value="1"/>
</dbReference>
<evidence type="ECO:0000256" key="8">
    <source>
        <dbReference type="RuleBase" id="RU000416"/>
    </source>
</evidence>
<evidence type="ECO:0000256" key="6">
    <source>
        <dbReference type="ARBA" id="ARBA00047422"/>
    </source>
</evidence>